<reference evidence="1" key="1">
    <citation type="submission" date="2018-11" db="EMBL/GenBank/DDBJ databases">
        <title>Proposal to divide the Flavobacteriaceae and reorganize its genera based on Amino Acid Identity values calculated from whole genome sequences.</title>
        <authorList>
            <person name="Nicholson A.C."/>
            <person name="Gulvik C.A."/>
            <person name="Whitney A.M."/>
            <person name="Humrighouse B.W."/>
            <person name="Bell M."/>
            <person name="Holmes B."/>
            <person name="Steigerwalt A."/>
            <person name="Villarma A."/>
            <person name="Sheth M."/>
            <person name="Batra D."/>
            <person name="Pryor J."/>
            <person name="Bernardet J.-F."/>
            <person name="Hugo C."/>
            <person name="Kampfer P."/>
            <person name="Newman J."/>
            <person name="Mcquiston J.R."/>
        </authorList>
    </citation>
    <scope>NUCLEOTIDE SEQUENCE [LARGE SCALE GENOMIC DNA]</scope>
    <source>
        <strain evidence="1">F5649</strain>
        <strain evidence="2">H6466</strain>
    </source>
</reference>
<evidence type="ECO:0000313" key="4">
    <source>
        <dbReference type="Proteomes" id="UP000281810"/>
    </source>
</evidence>
<dbReference type="RefSeq" id="WP_124801459.1">
    <property type="nucleotide sequence ID" value="NZ_CP034161.1"/>
</dbReference>
<evidence type="ECO:0000313" key="1">
    <source>
        <dbReference type="EMBL" id="AZI39183.1"/>
    </source>
</evidence>
<evidence type="ECO:0000313" key="2">
    <source>
        <dbReference type="EMBL" id="AZI56134.1"/>
    </source>
</evidence>
<dbReference type="EMBL" id="CP034160">
    <property type="protein sequence ID" value="AZI56134.1"/>
    <property type="molecule type" value="Genomic_DNA"/>
</dbReference>
<gene>
    <name evidence="1" type="ORF">EIB74_04060</name>
    <name evidence="2" type="ORF">EIB75_13085</name>
</gene>
<keyword evidence="4" id="KW-1185">Reference proteome</keyword>
<dbReference type="Proteomes" id="UP000281810">
    <property type="component" value="Chromosome"/>
</dbReference>
<dbReference type="KEGG" id="eva:EIB75_13085"/>
<dbReference type="EMBL" id="CP034161">
    <property type="protein sequence ID" value="AZI39183.1"/>
    <property type="molecule type" value="Genomic_DNA"/>
</dbReference>
<protein>
    <submittedName>
        <fullName evidence="1">Uncharacterized protein</fullName>
    </submittedName>
</protein>
<name>A0A3G8Y2R0_9FLAO</name>
<dbReference type="AlphaFoldDB" id="A0A3G8Y2R0"/>
<sequence length="81" mass="9707">MEKIGVGFWRWLFPQIHILVLLSTNFLSERFGALAHFSFERAGSVGEKVFFFGLERFRGSRRLKRWLWSFSQKRNKGRHFA</sequence>
<reference evidence="4" key="2">
    <citation type="submission" date="2018-11" db="EMBL/GenBank/DDBJ databases">
        <title>Proposal to divide the Flavobacteriaceae and reorganize its genera based on Amino Acid Identity values calculated from whole genome sequences.</title>
        <authorList>
            <person name="Nicholson A.C."/>
            <person name="Gulvik C.A."/>
            <person name="Whitney A.M."/>
            <person name="Humrighouse B.W."/>
            <person name="Bell M."/>
            <person name="Holmes B."/>
            <person name="Steigerwalt A.B."/>
            <person name="Villarma A."/>
            <person name="Sheth M."/>
            <person name="Batra D."/>
            <person name="Pryor J."/>
            <person name="Bernardet J.-F."/>
            <person name="Hugo C."/>
            <person name="Kampfer P."/>
            <person name="Newman J.D."/>
            <person name="McQuiston J.R."/>
        </authorList>
    </citation>
    <scope>NUCLEOTIDE SEQUENCE [LARGE SCALE GENOMIC DNA]</scope>
    <source>
        <strain evidence="4">F5649</strain>
    </source>
</reference>
<dbReference type="Proteomes" id="UP000272316">
    <property type="component" value="Chromosome"/>
</dbReference>
<proteinExistence type="predicted"/>
<accession>A0A3G8Y2R0</accession>
<evidence type="ECO:0000313" key="3">
    <source>
        <dbReference type="Proteomes" id="UP000272316"/>
    </source>
</evidence>
<organism evidence="1 4">
    <name type="scientific">Epilithonimonas vandammei</name>
    <dbReference type="NCBI Taxonomy" id="2487072"/>
    <lineage>
        <taxon>Bacteria</taxon>
        <taxon>Pseudomonadati</taxon>
        <taxon>Bacteroidota</taxon>
        <taxon>Flavobacteriia</taxon>
        <taxon>Flavobacteriales</taxon>
        <taxon>Weeksellaceae</taxon>
        <taxon>Chryseobacterium group</taxon>
        <taxon>Epilithonimonas</taxon>
    </lineage>
</organism>
<accession>A0A3G8ZNK7</accession>
<reference evidence="3" key="3">
    <citation type="submission" date="2018-11" db="EMBL/GenBank/DDBJ databases">
        <title>Proposal to divide the Flavobacteriaceae and reorganize its genera based on Amino Acid Identity values calculated from whole genome sequences.</title>
        <authorList>
            <person name="Nicholson A.C."/>
            <person name="Gulvik C.A."/>
            <person name="Whitney A.M."/>
            <person name="Sheth M."/>
            <person name="Batra D."/>
            <person name="Pryor J."/>
            <person name="Bernardet J.-F."/>
            <person name="Hugo C."/>
            <person name="Kampfer P."/>
            <person name="Newman J.D."/>
            <person name="McQuiston J.R."/>
        </authorList>
    </citation>
    <scope>NUCLEOTIDE SEQUENCE [LARGE SCALE GENOMIC DNA]</scope>
    <source>
        <strain evidence="3">H6466</strain>
    </source>
</reference>